<sequence length="334" mass="33964">MRVARVERGRTPVGEQVASVVEQLAVLVAAGVAPVQAWGYLAEAIDDEFVSGVAEEASRGVPVAEAVVRAIAGSSTVGGPAAGSGRGLRSGGAADAWRALAAALFVATESGAPMRLCLTDIAESLRQLGGVERDIAAALAGPAATARLVMVLPAIAVLGGSLIGLDSLGTLLGTPAGVTCLLLGLLLSGAGRWWSSRLLRRARRIDPTPGLELELVAVAVGGGGSLPAARSLVRDAFDRYGPTRRPHRPDGPNDPAEQTVRAVLLLASRSGAPPALLLRSEAARIRRDAVSAAQERAAALGVWLMLPLGLCILPAFILLAVAPVLLGVLAGAPM</sequence>
<keyword evidence="4 6" id="KW-1133">Transmembrane helix</keyword>
<dbReference type="GO" id="GO:0005886">
    <property type="term" value="C:plasma membrane"/>
    <property type="evidence" value="ECO:0007669"/>
    <property type="project" value="UniProtKB-SubCell"/>
</dbReference>
<dbReference type="Pfam" id="PF00482">
    <property type="entry name" value="T2SSF"/>
    <property type="match status" value="1"/>
</dbReference>
<organism evidence="8 9">
    <name type="scientific">Herbiconiux oxytropis</name>
    <dbReference type="NCBI Taxonomy" id="2970915"/>
    <lineage>
        <taxon>Bacteria</taxon>
        <taxon>Bacillati</taxon>
        <taxon>Actinomycetota</taxon>
        <taxon>Actinomycetes</taxon>
        <taxon>Micrococcales</taxon>
        <taxon>Microbacteriaceae</taxon>
        <taxon>Herbiconiux</taxon>
    </lineage>
</organism>
<keyword evidence="2" id="KW-1003">Cell membrane</keyword>
<dbReference type="RefSeq" id="WP_259526004.1">
    <property type="nucleotide sequence ID" value="NZ_JANLCK010000003.1"/>
</dbReference>
<evidence type="ECO:0000256" key="2">
    <source>
        <dbReference type="ARBA" id="ARBA00022475"/>
    </source>
</evidence>
<evidence type="ECO:0000256" key="5">
    <source>
        <dbReference type="ARBA" id="ARBA00023136"/>
    </source>
</evidence>
<dbReference type="AlphaFoldDB" id="A0AA42BTS5"/>
<keyword evidence="5 6" id="KW-0472">Membrane</keyword>
<gene>
    <name evidence="8" type="ORF">N1028_06265</name>
</gene>
<feature type="transmembrane region" description="Helical" evidence="6">
    <location>
        <begin position="297"/>
        <end position="330"/>
    </location>
</feature>
<dbReference type="PANTHER" id="PTHR35007">
    <property type="entry name" value="INTEGRAL MEMBRANE PROTEIN-RELATED"/>
    <property type="match status" value="1"/>
</dbReference>
<feature type="domain" description="Type II secretion system protein GspF" evidence="7">
    <location>
        <begin position="22"/>
        <end position="157"/>
    </location>
</feature>
<keyword evidence="3 6" id="KW-0812">Transmembrane</keyword>
<evidence type="ECO:0000259" key="7">
    <source>
        <dbReference type="Pfam" id="PF00482"/>
    </source>
</evidence>
<accession>A0AA42BTS5</accession>
<protein>
    <submittedName>
        <fullName evidence="8">Type II secretion system F family protein</fullName>
    </submittedName>
</protein>
<evidence type="ECO:0000256" key="1">
    <source>
        <dbReference type="ARBA" id="ARBA00004651"/>
    </source>
</evidence>
<proteinExistence type="predicted"/>
<dbReference type="PANTHER" id="PTHR35007:SF4">
    <property type="entry name" value="CONSERVED TRANSMEMBRANE PROTEIN-RELATED"/>
    <property type="match status" value="1"/>
</dbReference>
<reference evidence="8" key="1">
    <citation type="submission" date="2022-08" db="EMBL/GenBank/DDBJ databases">
        <authorList>
            <person name="Deng Y."/>
            <person name="Han X.-F."/>
            <person name="Zhang Y.-Q."/>
        </authorList>
    </citation>
    <scope>NUCLEOTIDE SEQUENCE</scope>
    <source>
        <strain evidence="8">CPCC 203407</strain>
    </source>
</reference>
<evidence type="ECO:0000256" key="4">
    <source>
        <dbReference type="ARBA" id="ARBA00022989"/>
    </source>
</evidence>
<evidence type="ECO:0000313" key="8">
    <source>
        <dbReference type="EMBL" id="MCS5725496.1"/>
    </source>
</evidence>
<comment type="subcellular location">
    <subcellularLocation>
        <location evidence="1">Cell membrane</location>
        <topology evidence="1">Multi-pass membrane protein</topology>
    </subcellularLocation>
</comment>
<dbReference type="EMBL" id="JANLCK010000003">
    <property type="protein sequence ID" value="MCS5725496.1"/>
    <property type="molecule type" value="Genomic_DNA"/>
</dbReference>
<dbReference type="InterPro" id="IPR018076">
    <property type="entry name" value="T2SS_GspF_dom"/>
</dbReference>
<evidence type="ECO:0000256" key="3">
    <source>
        <dbReference type="ARBA" id="ARBA00022692"/>
    </source>
</evidence>
<evidence type="ECO:0000313" key="9">
    <source>
        <dbReference type="Proteomes" id="UP001165587"/>
    </source>
</evidence>
<evidence type="ECO:0000256" key="6">
    <source>
        <dbReference type="SAM" id="Phobius"/>
    </source>
</evidence>
<comment type="caution">
    <text evidence="8">The sequence shown here is derived from an EMBL/GenBank/DDBJ whole genome shotgun (WGS) entry which is preliminary data.</text>
</comment>
<feature type="transmembrane region" description="Helical" evidence="6">
    <location>
        <begin position="171"/>
        <end position="194"/>
    </location>
</feature>
<dbReference type="Proteomes" id="UP001165587">
    <property type="component" value="Unassembled WGS sequence"/>
</dbReference>
<name>A0AA42BTS5_9MICO</name>
<keyword evidence="9" id="KW-1185">Reference proteome</keyword>